<dbReference type="AlphaFoldDB" id="A0A370KXG0"/>
<reference evidence="2" key="1">
    <citation type="submission" date="2018-07" db="EMBL/GenBank/DDBJ databases">
        <authorList>
            <person name="Safronova V.I."/>
            <person name="Chirak E.R."/>
            <person name="Sazanova A.L."/>
        </authorList>
    </citation>
    <scope>NUCLEOTIDE SEQUENCE [LARGE SCALE GENOMIC DNA]</scope>
    <source>
        <strain evidence="2">RCAM04685</strain>
    </source>
</reference>
<protein>
    <submittedName>
        <fullName evidence="1">Uncharacterized protein</fullName>
    </submittedName>
</protein>
<accession>A0A370KXG0</accession>
<sequence length="1013" mass="114953">MAAPNFSPEFENPLFLRTCCDALERRREHELPRGLVGVSSVFDFYFASVSDAITSRMGLFPRLQIVERALSVLTQAMVDERSGYLPIARVLALLEELHPSHGQTEQNLFFQLENEGVLTVEPLVDGATTIEMVRFTFERLSDHRIAQALLDAAITADDPAPAFAPDGPLRDYVVGRHTSRFAGIAEAFAVQLPERFGVELMELVDDEFARYDLVPGFRASLLWRRQGAFSARTLHILDQFAGYMDGDPWLDTMIAIATEPGNAFNADHLDGWLRPMSLPERDELWSVRATYLAGNEHNAIDTLIQWILANGLNPIEPERARLTAMTLSWLTSLSHRVIRDMATKALATLLVERRPLAAQLIERFADVNDPYVVDRVLAAAYGAATRRHNDDGLAALAEAAYGAVFADDPIRAHALIRDHARGIIELAAHRGAIPAGISLDRVRGPYPSGAPLEEIGDAVLERFVQDYGGTLLRDDIVSSAVEDGDFARYEIDPLVRKFLQLPREEVGRSIRAQYGDWYAQAVAPHPERTAALQRVIDLSGQLSGMPFDFNMWLNAIEDTPDIQGAEIEKPKRDDVEEQREAASNEFQALLSETELREYRIYGKVWVEQAMWDADTSPRYPSYDSQKARRWIAWRAHDLGWTPQRFANFERDMPSRGRSEHSIERIGKKYQWIALHELTGRLSDFVAVDGGYNDEPRYYSGSWQVETREMDPTILVTRTAQRDASSQPATWWSPHAPRWREDPPKARMAWMRDESRDIPDPAMQFQVSDPDGRHWFVLEMGATRNQSVLLEGERVFLRMTWHKIQSLLVRRSDVELLMRLLRGPNGERDHLPKIELPWHAYLGEYPWHPAYETLRDDWRMGEPEVEVFGTIADRYVERSGHNYSIEESFNLTIPGPRLMRGLGLRLAEGRSLAYSDARGRIIFKDPSAEASGHSAAVVDRDALCALLARDDFELVWVITGEKSAHGGRPHRHGWGGQLDYWGIYRFDGTTIWGELQFARNDPQASQLAEFLAHR</sequence>
<comment type="caution">
    <text evidence="1">The sequence shown here is derived from an EMBL/GenBank/DDBJ whole genome shotgun (WGS) entry which is preliminary data.</text>
</comment>
<dbReference type="EMBL" id="QQTP01000033">
    <property type="protein sequence ID" value="RDJ19650.1"/>
    <property type="molecule type" value="Genomic_DNA"/>
</dbReference>
<dbReference type="Proteomes" id="UP000255207">
    <property type="component" value="Unassembled WGS sequence"/>
</dbReference>
<gene>
    <name evidence="1" type="ORF">DWE98_28665</name>
</gene>
<keyword evidence="2" id="KW-1185">Reference proteome</keyword>
<evidence type="ECO:0000313" key="2">
    <source>
        <dbReference type="Proteomes" id="UP000255207"/>
    </source>
</evidence>
<organism evidence="1 2">
    <name type="scientific">Bosea caraganae</name>
    <dbReference type="NCBI Taxonomy" id="2763117"/>
    <lineage>
        <taxon>Bacteria</taxon>
        <taxon>Pseudomonadati</taxon>
        <taxon>Pseudomonadota</taxon>
        <taxon>Alphaproteobacteria</taxon>
        <taxon>Hyphomicrobiales</taxon>
        <taxon>Boseaceae</taxon>
        <taxon>Bosea</taxon>
    </lineage>
</organism>
<proteinExistence type="predicted"/>
<name>A0A370KXG0_9HYPH</name>
<evidence type="ECO:0000313" key="1">
    <source>
        <dbReference type="EMBL" id="RDJ19650.1"/>
    </source>
</evidence>